<name>A0ABW8RJX4_9BACI</name>
<dbReference type="Proteomes" id="UP001623041">
    <property type="component" value="Unassembled WGS sequence"/>
</dbReference>
<accession>A0ABW8RJX4</accession>
<dbReference type="SMART" id="SM00530">
    <property type="entry name" value="HTH_XRE"/>
    <property type="match status" value="1"/>
</dbReference>
<dbReference type="CDD" id="cd00093">
    <property type="entry name" value="HTH_XRE"/>
    <property type="match status" value="1"/>
</dbReference>
<feature type="domain" description="HTH cro/C1-type" evidence="1">
    <location>
        <begin position="10"/>
        <end position="64"/>
    </location>
</feature>
<evidence type="ECO:0000259" key="1">
    <source>
        <dbReference type="PROSITE" id="PS50943"/>
    </source>
</evidence>
<protein>
    <submittedName>
        <fullName evidence="2">Helix-turn-helix domain-containing protein</fullName>
    </submittedName>
</protein>
<comment type="caution">
    <text evidence="2">The sequence shown here is derived from an EMBL/GenBank/DDBJ whole genome shotgun (WGS) entry which is preliminary data.</text>
</comment>
<keyword evidence="3" id="KW-1185">Reference proteome</keyword>
<dbReference type="EMBL" id="JBJHQH010000017">
    <property type="protein sequence ID" value="MFK9093815.1"/>
    <property type="molecule type" value="Genomic_DNA"/>
</dbReference>
<organism evidence="2 3">
    <name type="scientific">Bacillus salipaludis</name>
    <dbReference type="NCBI Taxonomy" id="2547811"/>
    <lineage>
        <taxon>Bacteria</taxon>
        <taxon>Bacillati</taxon>
        <taxon>Bacillota</taxon>
        <taxon>Bacilli</taxon>
        <taxon>Bacillales</taxon>
        <taxon>Bacillaceae</taxon>
        <taxon>Bacillus</taxon>
    </lineage>
</organism>
<dbReference type="InterPro" id="IPR010982">
    <property type="entry name" value="Lambda_DNA-bd_dom_sf"/>
</dbReference>
<dbReference type="SUPFAM" id="SSF47413">
    <property type="entry name" value="lambda repressor-like DNA-binding domains"/>
    <property type="match status" value="1"/>
</dbReference>
<dbReference type="RefSeq" id="WP_406582314.1">
    <property type="nucleotide sequence ID" value="NZ_JBJHQH010000017.1"/>
</dbReference>
<evidence type="ECO:0000313" key="3">
    <source>
        <dbReference type="Proteomes" id="UP001623041"/>
    </source>
</evidence>
<reference evidence="2 3" key="1">
    <citation type="submission" date="2024-11" db="EMBL/GenBank/DDBJ databases">
        <authorList>
            <person name="Lucas J.A."/>
        </authorList>
    </citation>
    <scope>NUCLEOTIDE SEQUENCE [LARGE SCALE GENOMIC DNA]</scope>
    <source>
        <strain evidence="2 3">Z 5.4</strain>
    </source>
</reference>
<evidence type="ECO:0000313" key="2">
    <source>
        <dbReference type="EMBL" id="MFK9093815.1"/>
    </source>
</evidence>
<dbReference type="InterPro" id="IPR001387">
    <property type="entry name" value="Cro/C1-type_HTH"/>
</dbReference>
<proteinExistence type="predicted"/>
<dbReference type="Gene3D" id="1.10.260.40">
    <property type="entry name" value="lambda repressor-like DNA-binding domains"/>
    <property type="match status" value="1"/>
</dbReference>
<gene>
    <name evidence="2" type="ORF">ACJEBI_20325</name>
</gene>
<dbReference type="Pfam" id="PF13443">
    <property type="entry name" value="HTH_26"/>
    <property type="match status" value="1"/>
</dbReference>
<dbReference type="PROSITE" id="PS50943">
    <property type="entry name" value="HTH_CROC1"/>
    <property type="match status" value="1"/>
</dbReference>
<sequence length="207" mass="24548">MMNANFFEKIYQCMKEKKLRRTDLAKISGIHLSEISRILNHKQSLSLHNLDTITHALGLIDGTLYPYYVEECFNVSRNLDKRKSEYFLYKCALMGYEEELHSILNAVMEERSKTVRNKNFVHIFSVAEQLFEEGKEEKALPLYEFIIKNMPDHFSEEAAISYFKRFYIVRLTEEGQYALGHVLEHIAYMPEEHQILSYVWKDICLFI</sequence>